<evidence type="ECO:0000313" key="10">
    <source>
        <dbReference type="EMBL" id="TNC32855.1"/>
    </source>
</evidence>
<dbReference type="InterPro" id="IPR000515">
    <property type="entry name" value="MetI-like"/>
</dbReference>
<evidence type="ECO:0000256" key="7">
    <source>
        <dbReference type="ARBA" id="ARBA00023136"/>
    </source>
</evidence>
<keyword evidence="6 8" id="KW-1133">Transmembrane helix</keyword>
<dbReference type="PANTHER" id="PTHR43357:SF4">
    <property type="entry name" value="INNER MEMBRANE ABC TRANSPORTER PERMEASE PROTEIN YDCV"/>
    <property type="match status" value="1"/>
</dbReference>
<feature type="transmembrane region" description="Helical" evidence="8">
    <location>
        <begin position="234"/>
        <end position="255"/>
    </location>
</feature>
<dbReference type="SUPFAM" id="SSF161098">
    <property type="entry name" value="MetI-like"/>
    <property type="match status" value="1"/>
</dbReference>
<dbReference type="AlphaFoldDB" id="A0A5C4MH42"/>
<dbReference type="PROSITE" id="PS50928">
    <property type="entry name" value="ABC_TM1"/>
    <property type="match status" value="1"/>
</dbReference>
<reference evidence="11 12" key="1">
    <citation type="submission" date="2019-05" db="EMBL/GenBank/DDBJ databases">
        <title>Mumia sp. nov., isolated from the intestinal contents of plateau pika (Ochotona curzoniae) in the Qinghai-Tibet plateau of China.</title>
        <authorList>
            <person name="Tian Z."/>
        </authorList>
    </citation>
    <scope>NUCLEOTIDE SEQUENCE [LARGE SCALE GENOMIC DNA]</scope>
    <source>
        <strain evidence="12">527</strain>
        <strain evidence="11">Z527</strain>
    </source>
</reference>
<dbReference type="Gene3D" id="1.10.3720.10">
    <property type="entry name" value="MetI-like"/>
    <property type="match status" value="1"/>
</dbReference>
<keyword evidence="4" id="KW-0997">Cell inner membrane</keyword>
<evidence type="ECO:0000256" key="5">
    <source>
        <dbReference type="ARBA" id="ARBA00022692"/>
    </source>
</evidence>
<dbReference type="GO" id="GO:0005886">
    <property type="term" value="C:plasma membrane"/>
    <property type="evidence" value="ECO:0007669"/>
    <property type="project" value="UniProtKB-SubCell"/>
</dbReference>
<comment type="subcellular location">
    <subcellularLocation>
        <location evidence="1">Cell inner membrane</location>
        <topology evidence="1">Multi-pass membrane protein</topology>
    </subcellularLocation>
    <subcellularLocation>
        <location evidence="8">Cell membrane</location>
        <topology evidence="8">Multi-pass membrane protein</topology>
    </subcellularLocation>
</comment>
<organism evidence="11 12">
    <name type="scientific">Mumia zhuanghuii</name>
    <dbReference type="NCBI Taxonomy" id="2585211"/>
    <lineage>
        <taxon>Bacteria</taxon>
        <taxon>Bacillati</taxon>
        <taxon>Actinomycetota</taxon>
        <taxon>Actinomycetes</taxon>
        <taxon>Propionibacteriales</taxon>
        <taxon>Nocardioidaceae</taxon>
        <taxon>Mumia</taxon>
    </lineage>
</organism>
<protein>
    <submittedName>
        <fullName evidence="11">ABC transporter permease</fullName>
    </submittedName>
</protein>
<evidence type="ECO:0000256" key="3">
    <source>
        <dbReference type="ARBA" id="ARBA00022475"/>
    </source>
</evidence>
<evidence type="ECO:0000256" key="4">
    <source>
        <dbReference type="ARBA" id="ARBA00022519"/>
    </source>
</evidence>
<comment type="similarity">
    <text evidence="8">Belongs to the binding-protein-dependent transport system permease family.</text>
</comment>
<dbReference type="OrthoDB" id="6496035at2"/>
<keyword evidence="7 8" id="KW-0472">Membrane</keyword>
<gene>
    <name evidence="11" type="ORF">FHE65_21075</name>
    <name evidence="10" type="ORF">FHE65_30040</name>
</gene>
<accession>A0A5C4MH42</accession>
<feature type="transmembrane region" description="Helical" evidence="8">
    <location>
        <begin position="65"/>
        <end position="90"/>
    </location>
</feature>
<proteinExistence type="inferred from homology"/>
<dbReference type="Pfam" id="PF00528">
    <property type="entry name" value="BPD_transp_1"/>
    <property type="match status" value="1"/>
</dbReference>
<evidence type="ECO:0000256" key="6">
    <source>
        <dbReference type="ARBA" id="ARBA00022989"/>
    </source>
</evidence>
<dbReference type="EMBL" id="VDFR01000185">
    <property type="protein sequence ID" value="TNC32855.1"/>
    <property type="molecule type" value="Genomic_DNA"/>
</dbReference>
<dbReference type="Proteomes" id="UP000306740">
    <property type="component" value="Unassembled WGS sequence"/>
</dbReference>
<dbReference type="EMBL" id="VDFR01000096">
    <property type="protein sequence ID" value="TNC42415.1"/>
    <property type="molecule type" value="Genomic_DNA"/>
</dbReference>
<comment type="caution">
    <text evidence="11">The sequence shown here is derived from an EMBL/GenBank/DDBJ whole genome shotgun (WGS) entry which is preliminary data.</text>
</comment>
<dbReference type="InterPro" id="IPR035906">
    <property type="entry name" value="MetI-like_sf"/>
</dbReference>
<sequence length="262" mass="27970">MTKPPLRWVALTAATVLTACFLLLPTLVVVPMSFNGSSTLGVFDSTWTTRWYDELLSSSAWRTAAFNSLQVALGSTVLATVLGTLAAWGFSKLGIYGRAVQGGSIAPVIVPPIILGVGLYSVFLTWQLNGTVLGLVLAHTVLAIPFVVIAVGASFAQLDPVYERAAASLGAKPFQTLRRVILPLLLPGVVAGALFAFVTSWDEVVVSIFLTDAQTRTLPVEMWIQVRTQVTPTLAALGTCLLLVSSLALIAMQVLRRSERDD</sequence>
<feature type="domain" description="ABC transmembrane type-1" evidence="9">
    <location>
        <begin position="65"/>
        <end position="252"/>
    </location>
</feature>
<keyword evidence="5 8" id="KW-0812">Transmembrane</keyword>
<evidence type="ECO:0000313" key="12">
    <source>
        <dbReference type="Proteomes" id="UP000306740"/>
    </source>
</evidence>
<feature type="transmembrane region" description="Helical" evidence="8">
    <location>
        <begin position="132"/>
        <end position="156"/>
    </location>
</feature>
<evidence type="ECO:0000256" key="1">
    <source>
        <dbReference type="ARBA" id="ARBA00004429"/>
    </source>
</evidence>
<dbReference type="RefSeq" id="WP_139085293.1">
    <property type="nucleotide sequence ID" value="NZ_VDFR01000096.1"/>
</dbReference>
<evidence type="ECO:0000256" key="8">
    <source>
        <dbReference type="RuleBase" id="RU363032"/>
    </source>
</evidence>
<evidence type="ECO:0000256" key="2">
    <source>
        <dbReference type="ARBA" id="ARBA00022448"/>
    </source>
</evidence>
<dbReference type="PROSITE" id="PS51257">
    <property type="entry name" value="PROKAR_LIPOPROTEIN"/>
    <property type="match status" value="1"/>
</dbReference>
<evidence type="ECO:0000259" key="9">
    <source>
        <dbReference type="PROSITE" id="PS50928"/>
    </source>
</evidence>
<keyword evidence="2 8" id="KW-0813">Transport</keyword>
<dbReference type="PANTHER" id="PTHR43357">
    <property type="entry name" value="INNER MEMBRANE ABC TRANSPORTER PERMEASE PROTEIN YDCV"/>
    <property type="match status" value="1"/>
</dbReference>
<keyword evidence="3" id="KW-1003">Cell membrane</keyword>
<feature type="transmembrane region" description="Helical" evidence="8">
    <location>
        <begin position="102"/>
        <end position="126"/>
    </location>
</feature>
<dbReference type="CDD" id="cd06261">
    <property type="entry name" value="TM_PBP2"/>
    <property type="match status" value="1"/>
</dbReference>
<feature type="transmembrane region" description="Helical" evidence="8">
    <location>
        <begin position="177"/>
        <end position="198"/>
    </location>
</feature>
<evidence type="ECO:0000313" key="11">
    <source>
        <dbReference type="EMBL" id="TNC42415.1"/>
    </source>
</evidence>
<dbReference type="GO" id="GO:0055085">
    <property type="term" value="P:transmembrane transport"/>
    <property type="evidence" value="ECO:0007669"/>
    <property type="project" value="InterPro"/>
</dbReference>
<name>A0A5C4MH42_9ACTN</name>